<comment type="caution">
    <text evidence="6">The sequence shown here is derived from an EMBL/GenBank/DDBJ whole genome shotgun (WGS) entry which is preliminary data.</text>
</comment>
<evidence type="ECO:0000256" key="2">
    <source>
        <dbReference type="ARBA" id="ARBA00022771"/>
    </source>
</evidence>
<evidence type="ECO:0000256" key="4">
    <source>
        <dbReference type="SAM" id="MobiDB-lite"/>
    </source>
</evidence>
<feature type="region of interest" description="Disordered" evidence="4">
    <location>
        <begin position="1"/>
        <end position="22"/>
    </location>
</feature>
<dbReference type="SUPFAM" id="SSF57903">
    <property type="entry name" value="FYVE/PHD zinc finger"/>
    <property type="match status" value="1"/>
</dbReference>
<reference evidence="7" key="1">
    <citation type="submission" date="2017-01" db="EMBL/GenBank/DDBJ databases">
        <authorList>
            <person name="Wang Y."/>
            <person name="White M."/>
            <person name="Kvist S."/>
            <person name="Moncalvo J.-M."/>
        </authorList>
    </citation>
    <scope>NUCLEOTIDE SEQUENCE [LARGE SCALE GENOMIC DNA]</scope>
    <source>
        <strain evidence="7">ID-206-W2</strain>
    </source>
</reference>
<keyword evidence="3" id="KW-0862">Zinc</keyword>
<sequence>MAKFQKSSPFGASLFSDDSSLSDISENGSNLVQDEFKSITKPKRCYKKKSPKKVSNSVISTGAFITRNTANYLLKNVGYTDAEIIPNNGYSVGQKIRISNGRKPPYFASIIKIENRKLLASYIGFDQDFEKWFLLDSKRISAYDERDIEDVIKSENGVCNMNELQREAKDNSLISVENDKNVNTILEKKRVVTKSGHYIKNSAVNIKNVTASSAKSKTAKKKSAYPQSEDNIKTKALSKKERSSSYTGSPKNSTKKSDEKINWMSIKTDRQREISGESSIVSTSGIIIGQSLNILYSDKEYYNCIVLAQYEGKLLVSYPDYGPEYCEWIDSQSKRIQSTITKNHRSKYPINNSTSNYSEIDKELTIKLLKEYQIYADSLEINKTPKKVKGGKKYKPKNDPNNSKVSDKCNESELKLLLTHSESSCSNHDSDSEYNYTSSSDGYNTSDSDKSIIKYKRVIKKIDNFFSNEESLFPGRKQRSIDTFDLSKAGRPVASNYIQSEYFMIPQLLKLLSYVSYFFVGLKIAVRGNNADVWWPSKVVKISKYKVFIEYDGWPPEFNETIEANSSRIAINSISHAECLASKTLGLTYISKGKGDYKEKSKSTKQPLSLRLAARQVMDIEMEQKNLLNTFYPQDAGTINLPHKEMALSDYKFFYKINDQVKAQISEKNYYQVFGDEVQPNNSDLWQLGNIVAVSRGDLVVEFVDLVKSTIDLIEDSFDKNKEGLDITNNNRVILNSSKFCERYPLNSSKVRVLTKTINGDGRISNLLESKKKSKAAQKRKNSEKVSLAKNKRNQLLQETISMLEEQIVIIDTKQIKNDSSEKAIKYCFSEHDPKSHQHLPIYFAKDPVDSVKNILEKTNSHTEKIDSHFEIKIPKSNRKAKIDKKNQKSTAITQLLLSSHVTEYIQDDIDYSYNRNDTTSSDLWDFKSGLYESTNTLNRKFLKDADDKSCKSQKFNTLISQEFDSKPISENRFNNKDLFIYQSGQQDRCALCKEKEQYGDLDSDEELMNIINPMYNSSYELGLFATEFPFILNPKKTPAIKKLQEKNGTTYDPGNGGSSENFKKYWVHDCCARFSPRVLIDESLNSETIWYNVSSEIIRGRNLKCSLCNVKGATIGCFDSKCNRSYHVKCSGMSLEKFKRGIIYYCHIHYKNLKELEFLDSPKDLMNLSNSKSCFKCKKDCKLSWYTCSECYDSDLARKTNSSDFGFSICEDCYAFDFPSNHPHKKKCFRLVLSKDAQEIENSDSITFNYGVSSDIAKPTDDKVFGSIIETNQQALTDSNSLNTSVIEWSQAKLDIKTDIGPIGIGSYVGDIEDYSHTPYFTRDNCLTSIKPSYSSLGEKKMKNSLDNRHSFLSPIPPISNLSSYGPTRSTLWSLPVYSTYFNISGRAPRWATHSGTDYHGTWLPQTVRRSLLRFTKQEELVLSNFLGRGTDVIESFLLKRKCVGIDINHTAITLSKYNSSFVSYKNFLTMNNSEENEFSLDEFTRIKPVIFNGDSRNLGAISGPDSKKYFFTQNSVNDDEYVGGTFDYILSHPPYKDCVSYSSNISGDLSRFPDSVEFQNEMKLVVGETYRLLKKNRFVTLGIGDNRFQCFYTTVGFQLIRNYINNGFDIIELIIKKQKNCQMYGLGTRLCTQFDFLLFTHELCKLNEADYIAIDKDSLREYSIGMGFNYRTQRQMVKSLPTDPRKVVMGTVWTFKLNYLAEFNNNFSFSDLCVAKIVKRFGLSFSYWELLTLEPNLKKYNFTENLNLGHKNMSISLSTHMNGYHDFKMDNFPVSSTMNECEKDIVPIKHNIKKRKVDFRRSTDTYEQKRQRQIQKNREMLTSLGLITELGEKSNDLPYLTSLGLTKSKTSSRSNLTNDRKLDNNEDSRGENSDIISDCSYFSGSGESSDYNSESDSEIELSDDESQSDKETKKSNDIDKKISNEDSTPLSLIVIPHIEGKDLFGNYKSWACECLDNECGLNCGCQGSSPKNVIKNYRRMIVQLLLNNYKRLMNSGQIVIGVQDIRDPINGELWPMGMLVCEDIENSVSNTVLRLKELVVVVPEGYKNTKDLQYYKENNINISRNNSEEPNVRYVVDLPNKKIDHLPIVHAYYLVYMKLQ</sequence>
<feature type="region of interest" description="Disordered" evidence="4">
    <location>
        <begin position="386"/>
        <end position="408"/>
    </location>
</feature>
<dbReference type="GO" id="GO:0032259">
    <property type="term" value="P:methylation"/>
    <property type="evidence" value="ECO:0007669"/>
    <property type="project" value="UniProtKB-KW"/>
</dbReference>
<evidence type="ECO:0000313" key="7">
    <source>
        <dbReference type="Proteomes" id="UP000187429"/>
    </source>
</evidence>
<feature type="compositionally biased region" description="Basic residues" evidence="4">
    <location>
        <begin position="386"/>
        <end position="395"/>
    </location>
</feature>
<feature type="compositionally biased region" description="Basic and acidic residues" evidence="4">
    <location>
        <begin position="230"/>
        <end position="243"/>
    </location>
</feature>
<feature type="region of interest" description="Disordered" evidence="4">
    <location>
        <begin position="1850"/>
        <end position="1924"/>
    </location>
</feature>
<accession>A0A1R1XWF3</accession>
<dbReference type="InterPro" id="IPR034732">
    <property type="entry name" value="EPHD"/>
</dbReference>
<protein>
    <submittedName>
        <fullName evidence="6">Histone-lysine N-methyltransferase trithorax</fullName>
    </submittedName>
</protein>
<keyword evidence="6" id="KW-0489">Methyltransferase</keyword>
<feature type="compositionally biased region" description="Polar residues" evidence="4">
    <location>
        <begin position="1"/>
        <end position="10"/>
    </location>
</feature>
<keyword evidence="1" id="KW-0479">Metal-binding</keyword>
<feature type="region of interest" description="Disordered" evidence="4">
    <location>
        <begin position="423"/>
        <end position="444"/>
    </location>
</feature>
<dbReference type="InterPro" id="IPR011011">
    <property type="entry name" value="Znf_FYVE_PHD"/>
</dbReference>
<feature type="compositionally biased region" description="Basic and acidic residues" evidence="4">
    <location>
        <begin position="1860"/>
        <end position="1874"/>
    </location>
</feature>
<organism evidence="6 7">
    <name type="scientific">Smittium culicis</name>
    <dbReference type="NCBI Taxonomy" id="133412"/>
    <lineage>
        <taxon>Eukaryota</taxon>
        <taxon>Fungi</taxon>
        <taxon>Fungi incertae sedis</taxon>
        <taxon>Zoopagomycota</taxon>
        <taxon>Kickxellomycotina</taxon>
        <taxon>Harpellomycetes</taxon>
        <taxon>Harpellales</taxon>
        <taxon>Legeriomycetaceae</taxon>
        <taxon>Smittium</taxon>
    </lineage>
</organism>
<keyword evidence="7" id="KW-1185">Reference proteome</keyword>
<dbReference type="Pfam" id="PF13771">
    <property type="entry name" value="zf-HC5HC2H"/>
    <property type="match status" value="1"/>
</dbReference>
<dbReference type="SMART" id="SM00249">
    <property type="entry name" value="PHD"/>
    <property type="match status" value="1"/>
</dbReference>
<evidence type="ECO:0000256" key="3">
    <source>
        <dbReference type="ARBA" id="ARBA00022833"/>
    </source>
</evidence>
<dbReference type="CDD" id="cd15571">
    <property type="entry name" value="ePHD"/>
    <property type="match status" value="1"/>
</dbReference>
<dbReference type="GO" id="GO:0008270">
    <property type="term" value="F:zinc ion binding"/>
    <property type="evidence" value="ECO:0007669"/>
    <property type="project" value="UniProtKB-KW"/>
</dbReference>
<feature type="compositionally biased region" description="Basic and acidic residues" evidence="4">
    <location>
        <begin position="1909"/>
        <end position="1924"/>
    </location>
</feature>
<proteinExistence type="predicted"/>
<dbReference type="Gene3D" id="3.40.50.150">
    <property type="entry name" value="Vaccinia Virus protein VP39"/>
    <property type="match status" value="2"/>
</dbReference>
<dbReference type="InterPro" id="IPR029063">
    <property type="entry name" value="SAM-dependent_MTases_sf"/>
</dbReference>
<dbReference type="Gene3D" id="2.30.30.140">
    <property type="match status" value="1"/>
</dbReference>
<feature type="domain" description="PHD-type" evidence="5">
    <location>
        <begin position="1038"/>
        <end position="1151"/>
    </location>
</feature>
<dbReference type="Gene3D" id="3.30.40.10">
    <property type="entry name" value="Zinc/RING finger domain, C3HC4 (zinc finger)"/>
    <property type="match status" value="1"/>
</dbReference>
<evidence type="ECO:0000256" key="1">
    <source>
        <dbReference type="ARBA" id="ARBA00022723"/>
    </source>
</evidence>
<dbReference type="PROSITE" id="PS51805">
    <property type="entry name" value="EPHD"/>
    <property type="match status" value="1"/>
</dbReference>
<dbReference type="SUPFAM" id="SSF53335">
    <property type="entry name" value="S-adenosyl-L-methionine-dependent methyltransferases"/>
    <property type="match status" value="2"/>
</dbReference>
<feature type="compositionally biased region" description="Low complexity" evidence="4">
    <location>
        <begin position="1885"/>
        <end position="1894"/>
    </location>
</feature>
<feature type="compositionally biased region" description="Acidic residues" evidence="4">
    <location>
        <begin position="1895"/>
        <end position="1908"/>
    </location>
</feature>
<feature type="compositionally biased region" description="Basic and acidic residues" evidence="4">
    <location>
        <begin position="255"/>
        <end position="264"/>
    </location>
</feature>
<keyword evidence="2" id="KW-0863">Zinc-finger</keyword>
<dbReference type="OrthoDB" id="161570at2759"/>
<evidence type="ECO:0000313" key="6">
    <source>
        <dbReference type="EMBL" id="OMJ18916.1"/>
    </source>
</evidence>
<evidence type="ECO:0000259" key="5">
    <source>
        <dbReference type="PROSITE" id="PS51805"/>
    </source>
</evidence>
<keyword evidence="6" id="KW-0808">Transferase</keyword>
<feature type="compositionally biased region" description="Low complexity" evidence="4">
    <location>
        <begin position="13"/>
        <end position="22"/>
    </location>
</feature>
<dbReference type="GO" id="GO:0008168">
    <property type="term" value="F:methyltransferase activity"/>
    <property type="evidence" value="ECO:0007669"/>
    <property type="project" value="UniProtKB-KW"/>
</dbReference>
<dbReference type="InterPro" id="IPR001965">
    <property type="entry name" value="Znf_PHD"/>
</dbReference>
<dbReference type="EMBL" id="LSSM01003147">
    <property type="protein sequence ID" value="OMJ18916.1"/>
    <property type="molecule type" value="Genomic_DNA"/>
</dbReference>
<feature type="region of interest" description="Disordered" evidence="4">
    <location>
        <begin position="217"/>
        <end position="264"/>
    </location>
</feature>
<dbReference type="InterPro" id="IPR013083">
    <property type="entry name" value="Znf_RING/FYVE/PHD"/>
</dbReference>
<name>A0A1R1XWF3_9FUNG</name>
<feature type="compositionally biased region" description="Polar residues" evidence="4">
    <location>
        <begin position="434"/>
        <end position="444"/>
    </location>
</feature>
<gene>
    <name evidence="6" type="ORF">AYI69_g6829</name>
</gene>
<dbReference type="Proteomes" id="UP000187429">
    <property type="component" value="Unassembled WGS sequence"/>
</dbReference>